<dbReference type="AlphaFoldDB" id="A0A521EHB9"/>
<evidence type="ECO:0000313" key="2">
    <source>
        <dbReference type="Proteomes" id="UP000319267"/>
    </source>
</evidence>
<protein>
    <submittedName>
        <fullName evidence="1">Uncharacterized protein</fullName>
    </submittedName>
</protein>
<accession>A0A521EHB9</accession>
<sequence>MILPINKINEIEEKVILTIRLHSYKHKKALKQKLRA</sequence>
<organism evidence="1 2">
    <name type="scientific">Flavobacterium nitrogenifigens</name>
    <dbReference type="NCBI Taxonomy" id="1617283"/>
    <lineage>
        <taxon>Bacteria</taxon>
        <taxon>Pseudomonadati</taxon>
        <taxon>Bacteroidota</taxon>
        <taxon>Flavobacteriia</taxon>
        <taxon>Flavobacteriales</taxon>
        <taxon>Flavobacteriaceae</taxon>
        <taxon>Flavobacterium</taxon>
    </lineage>
</organism>
<keyword evidence="2" id="KW-1185">Reference proteome</keyword>
<dbReference type="Proteomes" id="UP000319267">
    <property type="component" value="Unassembled WGS sequence"/>
</dbReference>
<proteinExistence type="predicted"/>
<name>A0A521EHB9_9FLAO</name>
<evidence type="ECO:0000313" key="1">
    <source>
        <dbReference type="EMBL" id="SMO83252.1"/>
    </source>
</evidence>
<dbReference type="EMBL" id="FXTQ01000004">
    <property type="protein sequence ID" value="SMO83252.1"/>
    <property type="molecule type" value="Genomic_DNA"/>
</dbReference>
<gene>
    <name evidence="1" type="ORF">SAMN06265220_104289</name>
</gene>
<reference evidence="1 2" key="1">
    <citation type="submission" date="2017-05" db="EMBL/GenBank/DDBJ databases">
        <authorList>
            <person name="Varghese N."/>
            <person name="Submissions S."/>
        </authorList>
    </citation>
    <scope>NUCLEOTIDE SEQUENCE [LARGE SCALE GENOMIC DNA]</scope>
    <source>
        <strain evidence="1 2">DSM 29982</strain>
    </source>
</reference>